<dbReference type="PANTHER" id="PTHR36692:SF3">
    <property type="entry name" value="PROTEIN SNAKESKIN"/>
    <property type="match status" value="1"/>
</dbReference>
<evidence type="ECO:0008006" key="3">
    <source>
        <dbReference type="Google" id="ProtNLM"/>
    </source>
</evidence>
<accession>A0A7R9CYI6</accession>
<dbReference type="InterPro" id="IPR038976">
    <property type="entry name" value="Ssk"/>
</dbReference>
<feature type="transmembrane region" description="Helical" evidence="1">
    <location>
        <begin position="114"/>
        <end position="133"/>
    </location>
</feature>
<dbReference type="PANTHER" id="PTHR36692">
    <property type="entry name" value="PROTEIN SNAKESKIN"/>
    <property type="match status" value="1"/>
</dbReference>
<dbReference type="GO" id="GO:0019991">
    <property type="term" value="P:septate junction assembly"/>
    <property type="evidence" value="ECO:0007669"/>
    <property type="project" value="InterPro"/>
</dbReference>
<reference evidence="2" key="1">
    <citation type="submission" date="2020-11" db="EMBL/GenBank/DDBJ databases">
        <authorList>
            <person name="Tran Van P."/>
        </authorList>
    </citation>
    <scope>NUCLEOTIDE SEQUENCE</scope>
</reference>
<gene>
    <name evidence="2" type="ORF">TPSB3V08_LOCUS4495</name>
</gene>
<keyword evidence="1" id="KW-1133">Transmembrane helix</keyword>
<organism evidence="2">
    <name type="scientific">Timema poppense</name>
    <name type="common">Walking stick</name>
    <dbReference type="NCBI Taxonomy" id="170557"/>
    <lineage>
        <taxon>Eukaryota</taxon>
        <taxon>Metazoa</taxon>
        <taxon>Ecdysozoa</taxon>
        <taxon>Arthropoda</taxon>
        <taxon>Hexapoda</taxon>
        <taxon>Insecta</taxon>
        <taxon>Pterygota</taxon>
        <taxon>Neoptera</taxon>
        <taxon>Polyneoptera</taxon>
        <taxon>Phasmatodea</taxon>
        <taxon>Timematodea</taxon>
        <taxon>Timematoidea</taxon>
        <taxon>Timematidae</taxon>
        <taxon>Timema</taxon>
    </lineage>
</organism>
<sequence>MAEPSEGTATTNCFSSHGSHPLKNVPVYKCSLKMKRNRGHWTKVINIIILVLYRVGYDGRFLGVGGTWNLNEEKNPDVEIIASGVFVGYIIYTLAVLVSYCFGTTEQKRTLVDIIMNFSGCILWIAVGGTALHYWHGYQSEHKFLTFTQEREVGLALGSLCVIQGAVYLLDTVSNTLLAQVTPSLLSLQSPYFVGDDNNSSSACP</sequence>
<protein>
    <recommendedName>
        <fullName evidence="3">Protein snakeskin</fullName>
    </recommendedName>
</protein>
<evidence type="ECO:0000256" key="1">
    <source>
        <dbReference type="SAM" id="Phobius"/>
    </source>
</evidence>
<keyword evidence="1" id="KW-0812">Transmembrane</keyword>
<dbReference type="GO" id="GO:0005886">
    <property type="term" value="C:plasma membrane"/>
    <property type="evidence" value="ECO:0007669"/>
    <property type="project" value="TreeGrafter"/>
</dbReference>
<dbReference type="EMBL" id="OD002172">
    <property type="protein sequence ID" value="CAD7404441.1"/>
    <property type="molecule type" value="Genomic_DNA"/>
</dbReference>
<keyword evidence="1" id="KW-0472">Membrane</keyword>
<feature type="transmembrane region" description="Helical" evidence="1">
    <location>
        <begin position="80"/>
        <end position="102"/>
    </location>
</feature>
<proteinExistence type="predicted"/>
<evidence type="ECO:0000313" key="2">
    <source>
        <dbReference type="EMBL" id="CAD7404441.1"/>
    </source>
</evidence>
<name>A0A7R9CYI6_TIMPO</name>
<dbReference type="AlphaFoldDB" id="A0A7R9CYI6"/>
<feature type="transmembrane region" description="Helical" evidence="1">
    <location>
        <begin position="41"/>
        <end position="57"/>
    </location>
</feature>